<keyword evidence="10" id="KW-0449">Lipoprotein</keyword>
<keyword evidence="6" id="KW-0967">Endosome</keyword>
<evidence type="ECO:0000256" key="9">
    <source>
        <dbReference type="ARBA" id="ARBA00023228"/>
    </source>
</evidence>
<gene>
    <name evidence="13" type="primary">Lamtor1</name>
    <name evidence="13" type="ORF">Anas_01917</name>
</gene>
<dbReference type="GO" id="GO:0043410">
    <property type="term" value="P:positive regulation of MAPK cascade"/>
    <property type="evidence" value="ECO:0007669"/>
    <property type="project" value="InterPro"/>
</dbReference>
<dbReference type="Proteomes" id="UP000326759">
    <property type="component" value="Unassembled WGS sequence"/>
</dbReference>
<dbReference type="PANTHER" id="PTHR13401">
    <property type="entry name" value="RAGULATOR COMPLEX PROTEIN LAMTOR1"/>
    <property type="match status" value="1"/>
</dbReference>
<evidence type="ECO:0000256" key="7">
    <source>
        <dbReference type="ARBA" id="ARBA00023136"/>
    </source>
</evidence>
<organism evidence="13 14">
    <name type="scientific">Armadillidium nasatum</name>
    <dbReference type="NCBI Taxonomy" id="96803"/>
    <lineage>
        <taxon>Eukaryota</taxon>
        <taxon>Metazoa</taxon>
        <taxon>Ecdysozoa</taxon>
        <taxon>Arthropoda</taxon>
        <taxon>Crustacea</taxon>
        <taxon>Multicrustacea</taxon>
        <taxon>Malacostraca</taxon>
        <taxon>Eumalacostraca</taxon>
        <taxon>Peracarida</taxon>
        <taxon>Isopoda</taxon>
        <taxon>Oniscidea</taxon>
        <taxon>Crinocheta</taxon>
        <taxon>Armadillidiidae</taxon>
        <taxon>Armadillidium</taxon>
    </lineage>
</organism>
<dbReference type="InterPro" id="IPR028209">
    <property type="entry name" value="LAMTOR1/MEH1"/>
</dbReference>
<comment type="similarity">
    <text evidence="3">Belongs to the LAMTOR1 family.</text>
</comment>
<keyword evidence="5" id="KW-0519">Myristate</keyword>
<comment type="subcellular location">
    <subcellularLocation>
        <location evidence="2">Late endosome membrane</location>
        <topology evidence="2">Lipid-anchor</topology>
        <orientation evidence="2">Cytoplasmic side</orientation>
    </subcellularLocation>
    <subcellularLocation>
        <location evidence="1">Lysosome membrane</location>
        <topology evidence="1">Lipid-anchor</topology>
        <orientation evidence="1">Cytoplasmic side</orientation>
    </subcellularLocation>
</comment>
<proteinExistence type="inferred from homology"/>
<sequence length="169" mass="18579">MGCCCSTEDSSSLQDEPNAHTRLLQDPVSNSYQTGLNNSANEYGNSYGNSVAQKTDDQSAQYKVLQQIANKVIDVGALDCQTLEEHEYAERARVYAQSINKIHIPQSILRKKKPFLLMDVSNAERILSAPPISQADYNLMTAATENLSSAYHTIQVTHTKDLVVSLGKG</sequence>
<dbReference type="GO" id="GO:0001919">
    <property type="term" value="P:regulation of receptor recycling"/>
    <property type="evidence" value="ECO:0007669"/>
    <property type="project" value="InterPro"/>
</dbReference>
<evidence type="ECO:0000256" key="8">
    <source>
        <dbReference type="ARBA" id="ARBA00023139"/>
    </source>
</evidence>
<evidence type="ECO:0000256" key="4">
    <source>
        <dbReference type="ARBA" id="ARBA00016099"/>
    </source>
</evidence>
<dbReference type="AlphaFoldDB" id="A0A5N5T4H0"/>
<keyword evidence="7" id="KW-0472">Membrane</keyword>
<dbReference type="GO" id="GO:0007040">
    <property type="term" value="P:lysosome organization"/>
    <property type="evidence" value="ECO:0007669"/>
    <property type="project" value="InterPro"/>
</dbReference>
<dbReference type="GO" id="GO:0016197">
    <property type="term" value="P:endosomal transport"/>
    <property type="evidence" value="ECO:0007669"/>
    <property type="project" value="InterPro"/>
</dbReference>
<dbReference type="GO" id="GO:0032008">
    <property type="term" value="P:positive regulation of TOR signaling"/>
    <property type="evidence" value="ECO:0007669"/>
    <property type="project" value="InterPro"/>
</dbReference>
<feature type="region of interest" description="Disordered" evidence="12">
    <location>
        <begin position="26"/>
        <end position="52"/>
    </location>
</feature>
<keyword evidence="8" id="KW-0564">Palmitate</keyword>
<evidence type="ECO:0000313" key="14">
    <source>
        <dbReference type="Proteomes" id="UP000326759"/>
    </source>
</evidence>
<dbReference type="GO" id="GO:0045121">
    <property type="term" value="C:membrane raft"/>
    <property type="evidence" value="ECO:0007669"/>
    <property type="project" value="InterPro"/>
</dbReference>
<evidence type="ECO:0000256" key="10">
    <source>
        <dbReference type="ARBA" id="ARBA00023288"/>
    </source>
</evidence>
<evidence type="ECO:0000313" key="13">
    <source>
        <dbReference type="EMBL" id="KAB7501451.1"/>
    </source>
</evidence>
<evidence type="ECO:0000256" key="6">
    <source>
        <dbReference type="ARBA" id="ARBA00022753"/>
    </source>
</evidence>
<dbReference type="PANTHER" id="PTHR13401:SF2">
    <property type="entry name" value="RAGULATOR COMPLEX PROTEIN LAMTOR1"/>
    <property type="match status" value="1"/>
</dbReference>
<keyword evidence="9" id="KW-0458">Lysosome</keyword>
<evidence type="ECO:0000256" key="1">
    <source>
        <dbReference type="ARBA" id="ARBA00004122"/>
    </source>
</evidence>
<protein>
    <recommendedName>
        <fullName evidence="4">Ragulator complex protein LAMTOR1</fullName>
    </recommendedName>
    <alternativeName>
        <fullName evidence="11">Late endosomal/lysosomal adaptor and MAPK and MTOR activator 1</fullName>
    </alternativeName>
</protein>
<dbReference type="Pfam" id="PF15454">
    <property type="entry name" value="LAMTOR"/>
    <property type="match status" value="1"/>
</dbReference>
<dbReference type="EMBL" id="SEYY01010574">
    <property type="protein sequence ID" value="KAB7501451.1"/>
    <property type="molecule type" value="Genomic_DNA"/>
</dbReference>
<dbReference type="GO" id="GO:0071230">
    <property type="term" value="P:cellular response to amino acid stimulus"/>
    <property type="evidence" value="ECO:0007669"/>
    <property type="project" value="InterPro"/>
</dbReference>
<evidence type="ECO:0000256" key="3">
    <source>
        <dbReference type="ARBA" id="ARBA00010861"/>
    </source>
</evidence>
<feature type="compositionally biased region" description="Polar residues" evidence="12">
    <location>
        <begin position="27"/>
        <end position="52"/>
    </location>
</feature>
<evidence type="ECO:0000256" key="12">
    <source>
        <dbReference type="SAM" id="MobiDB-lite"/>
    </source>
</evidence>
<dbReference type="GO" id="GO:0071986">
    <property type="term" value="C:Ragulator complex"/>
    <property type="evidence" value="ECO:0007669"/>
    <property type="project" value="InterPro"/>
</dbReference>
<dbReference type="GO" id="GO:0005085">
    <property type="term" value="F:guanyl-nucleotide exchange factor activity"/>
    <property type="evidence" value="ECO:0007669"/>
    <property type="project" value="TreeGrafter"/>
</dbReference>
<dbReference type="GO" id="GO:0005765">
    <property type="term" value="C:lysosomal membrane"/>
    <property type="evidence" value="ECO:0007669"/>
    <property type="project" value="UniProtKB-SubCell"/>
</dbReference>
<keyword evidence="14" id="KW-1185">Reference proteome</keyword>
<dbReference type="GO" id="GO:0031902">
    <property type="term" value="C:late endosome membrane"/>
    <property type="evidence" value="ECO:0007669"/>
    <property type="project" value="UniProtKB-SubCell"/>
</dbReference>
<reference evidence="13 14" key="1">
    <citation type="journal article" date="2019" name="PLoS Biol.">
        <title>Sex chromosomes control vertical transmission of feminizing Wolbachia symbionts in an isopod.</title>
        <authorList>
            <person name="Becking T."/>
            <person name="Chebbi M.A."/>
            <person name="Giraud I."/>
            <person name="Moumen B."/>
            <person name="Laverre T."/>
            <person name="Caubet Y."/>
            <person name="Peccoud J."/>
            <person name="Gilbert C."/>
            <person name="Cordaux R."/>
        </authorList>
    </citation>
    <scope>NUCLEOTIDE SEQUENCE [LARGE SCALE GENOMIC DNA]</scope>
    <source>
        <strain evidence="13">ANa2</strain>
        <tissue evidence="13">Whole body excluding digestive tract and cuticle</tissue>
    </source>
</reference>
<name>A0A5N5T4H0_9CRUS</name>
<dbReference type="OrthoDB" id="5562028at2759"/>
<dbReference type="SMART" id="SM01262">
    <property type="entry name" value="LAMTOR"/>
    <property type="match status" value="1"/>
</dbReference>
<comment type="caution">
    <text evidence="13">The sequence shown here is derived from an EMBL/GenBank/DDBJ whole genome shotgun (WGS) entry which is preliminary data.</text>
</comment>
<evidence type="ECO:0000256" key="2">
    <source>
        <dbReference type="ARBA" id="ARBA00004577"/>
    </source>
</evidence>
<dbReference type="GO" id="GO:0060090">
    <property type="term" value="F:molecular adaptor activity"/>
    <property type="evidence" value="ECO:0007669"/>
    <property type="project" value="TreeGrafter"/>
</dbReference>
<dbReference type="GO" id="GO:0042632">
    <property type="term" value="P:cholesterol homeostasis"/>
    <property type="evidence" value="ECO:0007669"/>
    <property type="project" value="InterPro"/>
</dbReference>
<accession>A0A5N5T4H0</accession>
<evidence type="ECO:0000256" key="11">
    <source>
        <dbReference type="ARBA" id="ARBA00032695"/>
    </source>
</evidence>
<evidence type="ECO:0000256" key="5">
    <source>
        <dbReference type="ARBA" id="ARBA00022707"/>
    </source>
</evidence>